<keyword evidence="8" id="KW-0472">Membrane</keyword>
<dbReference type="OrthoDB" id="6500128at2759"/>
<organism evidence="9 10">
    <name type="scientific">Sarcoptes scabiei</name>
    <name type="common">Itch mite</name>
    <name type="synonym">Acarus scabiei</name>
    <dbReference type="NCBI Taxonomy" id="52283"/>
    <lineage>
        <taxon>Eukaryota</taxon>
        <taxon>Metazoa</taxon>
        <taxon>Ecdysozoa</taxon>
        <taxon>Arthropoda</taxon>
        <taxon>Chelicerata</taxon>
        <taxon>Arachnida</taxon>
        <taxon>Acari</taxon>
        <taxon>Acariformes</taxon>
        <taxon>Sarcoptiformes</taxon>
        <taxon>Astigmata</taxon>
        <taxon>Psoroptidia</taxon>
        <taxon>Sarcoptoidea</taxon>
        <taxon>Sarcoptidae</taxon>
        <taxon>Sarcoptinae</taxon>
        <taxon>Sarcoptes</taxon>
    </lineage>
</organism>
<dbReference type="PROSITE" id="PS50929">
    <property type="entry name" value="ABC_TM1F"/>
    <property type="match status" value="1"/>
</dbReference>
<keyword evidence="6" id="KW-0067">ATP-binding</keyword>
<dbReference type="SUPFAM" id="SSF90123">
    <property type="entry name" value="ABC transporter transmembrane region"/>
    <property type="match status" value="1"/>
</dbReference>
<dbReference type="GO" id="GO:0005524">
    <property type="term" value="F:ATP binding"/>
    <property type="evidence" value="ECO:0007669"/>
    <property type="project" value="UniProtKB-KW"/>
</dbReference>
<evidence type="ECO:0000256" key="2">
    <source>
        <dbReference type="ARBA" id="ARBA00009726"/>
    </source>
</evidence>
<dbReference type="InterPro" id="IPR050173">
    <property type="entry name" value="ABC_transporter_C-like"/>
</dbReference>
<dbReference type="PANTHER" id="PTHR24223">
    <property type="entry name" value="ATP-BINDING CASSETTE SUB-FAMILY C"/>
    <property type="match status" value="1"/>
</dbReference>
<comment type="subcellular location">
    <subcellularLocation>
        <location evidence="1">Membrane</location>
        <topology evidence="1">Multi-pass membrane protein</topology>
    </subcellularLocation>
</comment>
<dbReference type="VEuPathDB" id="VectorBase:SSCA006259"/>
<keyword evidence="3" id="KW-0813">Transport</keyword>
<gene>
    <name evidence="9" type="ORF">QR98_0053360</name>
</gene>
<keyword evidence="7" id="KW-1133">Transmembrane helix</keyword>
<evidence type="ECO:0000256" key="7">
    <source>
        <dbReference type="ARBA" id="ARBA00022989"/>
    </source>
</evidence>
<evidence type="ECO:0000256" key="1">
    <source>
        <dbReference type="ARBA" id="ARBA00004141"/>
    </source>
</evidence>
<sequence length="297" mass="34647">MDIAQIIRKQSKFEKSNIFSRIYSTWMLGLFFKGLRKDIEIDDLCKGPSSDDSKRLCDKLERLWNEELKRKKPNFTRATAKTFGGLMASSFALFFFEEIFIRNIQPLMLAKMINFFVRKDPDQYLWACLNAAGVVMTSFIYILCHHPACYNAAHVSTKVRVAWCTLMYKKALRLHNSAFNHTTVGQILNLMSNDVSRLDEFFIIGCYMIVAPLQTIIGIYVCYLYIGNYSFIGFVILILFIPFNSFNGRLFQKIRTKTAHLGDRRIQIISEIIKGMRVIKMYAWEKHFSRLVSEARR</sequence>
<evidence type="ECO:0000256" key="6">
    <source>
        <dbReference type="ARBA" id="ARBA00022840"/>
    </source>
</evidence>
<comment type="similarity">
    <text evidence="2">Belongs to the ABC transporter superfamily. ABCC family. Conjugate transporter (TC 3.A.1.208) subfamily.</text>
</comment>
<dbReference type="Pfam" id="PF00664">
    <property type="entry name" value="ABC_membrane"/>
    <property type="match status" value="1"/>
</dbReference>
<comment type="caution">
    <text evidence="9">The sequence shown here is derived from an EMBL/GenBank/DDBJ whole genome shotgun (WGS) entry which is preliminary data.</text>
</comment>
<evidence type="ECO:0000256" key="8">
    <source>
        <dbReference type="ARBA" id="ARBA00023136"/>
    </source>
</evidence>
<proteinExistence type="inferred from homology"/>
<dbReference type="AlphaFoldDB" id="A0A132A7A7"/>
<dbReference type="GO" id="GO:0016020">
    <property type="term" value="C:membrane"/>
    <property type="evidence" value="ECO:0007669"/>
    <property type="project" value="UniProtKB-SubCell"/>
</dbReference>
<evidence type="ECO:0000256" key="4">
    <source>
        <dbReference type="ARBA" id="ARBA00022692"/>
    </source>
</evidence>
<evidence type="ECO:0000256" key="3">
    <source>
        <dbReference type="ARBA" id="ARBA00022448"/>
    </source>
</evidence>
<accession>A0A132A7A7</accession>
<name>A0A132A7A7_SARSC</name>
<dbReference type="Proteomes" id="UP000616769">
    <property type="component" value="Unassembled WGS sequence"/>
</dbReference>
<dbReference type="Gene3D" id="1.20.1560.10">
    <property type="entry name" value="ABC transporter type 1, transmembrane domain"/>
    <property type="match status" value="1"/>
</dbReference>
<reference evidence="9 10" key="1">
    <citation type="journal article" date="2015" name="Parasit. Vectors">
        <title>Draft genome of the scabies mite.</title>
        <authorList>
            <person name="Rider S.D.Jr."/>
            <person name="Morgan M.S."/>
            <person name="Arlian L.G."/>
        </authorList>
    </citation>
    <scope>NUCLEOTIDE SEQUENCE [LARGE SCALE GENOMIC DNA]</scope>
    <source>
        <strain evidence="9">Arlian Lab</strain>
    </source>
</reference>
<evidence type="ECO:0000313" key="9">
    <source>
        <dbReference type="EMBL" id="KPM06856.1"/>
    </source>
</evidence>
<protein>
    <submittedName>
        <fullName evidence="9">ABC transporter transmembrane domain containing protein</fullName>
    </submittedName>
</protein>
<keyword evidence="5" id="KW-0547">Nucleotide-binding</keyword>
<dbReference type="EMBL" id="JXLN01011122">
    <property type="protein sequence ID" value="KPM06856.1"/>
    <property type="molecule type" value="Genomic_DNA"/>
</dbReference>
<dbReference type="InterPro" id="IPR011527">
    <property type="entry name" value="ABC1_TM_dom"/>
</dbReference>
<evidence type="ECO:0000313" key="10">
    <source>
        <dbReference type="Proteomes" id="UP000616769"/>
    </source>
</evidence>
<dbReference type="InterPro" id="IPR036640">
    <property type="entry name" value="ABC1_TM_sf"/>
</dbReference>
<dbReference type="PANTHER" id="PTHR24223:SF456">
    <property type="entry name" value="MULTIDRUG RESISTANCE-ASSOCIATED PROTEIN LETHAL(2)03659"/>
    <property type="match status" value="1"/>
</dbReference>
<dbReference type="GO" id="GO:0140359">
    <property type="term" value="F:ABC-type transporter activity"/>
    <property type="evidence" value="ECO:0007669"/>
    <property type="project" value="InterPro"/>
</dbReference>
<keyword evidence="4 9" id="KW-0812">Transmembrane</keyword>
<evidence type="ECO:0000256" key="5">
    <source>
        <dbReference type="ARBA" id="ARBA00022741"/>
    </source>
</evidence>